<evidence type="ECO:0000313" key="1">
    <source>
        <dbReference type="EMBL" id="GIL68598.1"/>
    </source>
</evidence>
<dbReference type="EMBL" id="BNCO01000121">
    <property type="protein sequence ID" value="GIL68598.1"/>
    <property type="molecule type" value="Genomic_DNA"/>
</dbReference>
<organism evidence="1 2">
    <name type="scientific">Volvox africanus</name>
    <dbReference type="NCBI Taxonomy" id="51714"/>
    <lineage>
        <taxon>Eukaryota</taxon>
        <taxon>Viridiplantae</taxon>
        <taxon>Chlorophyta</taxon>
        <taxon>core chlorophytes</taxon>
        <taxon>Chlorophyceae</taxon>
        <taxon>CS clade</taxon>
        <taxon>Chlamydomonadales</taxon>
        <taxon>Volvocaceae</taxon>
        <taxon>Volvox</taxon>
    </lineage>
</organism>
<accession>A0A8J4FEC7</accession>
<name>A0A8J4FEC7_9CHLO</name>
<comment type="caution">
    <text evidence="1">The sequence shown here is derived from an EMBL/GenBank/DDBJ whole genome shotgun (WGS) entry which is preliminary data.</text>
</comment>
<protein>
    <submittedName>
        <fullName evidence="1">Uncharacterized protein</fullName>
    </submittedName>
</protein>
<dbReference type="Proteomes" id="UP000747399">
    <property type="component" value="Unassembled WGS sequence"/>
</dbReference>
<proteinExistence type="predicted"/>
<evidence type="ECO:0000313" key="2">
    <source>
        <dbReference type="Proteomes" id="UP000747399"/>
    </source>
</evidence>
<keyword evidence="2" id="KW-1185">Reference proteome</keyword>
<dbReference type="AlphaFoldDB" id="A0A8J4FEC7"/>
<reference evidence="1" key="1">
    <citation type="journal article" date="2021" name="Proc. Natl. Acad. Sci. U.S.A.">
        <title>Three genomes in the algal genus Volvox reveal the fate of a haploid sex-determining region after a transition to homothallism.</title>
        <authorList>
            <person name="Yamamoto K."/>
            <person name="Hamaji T."/>
            <person name="Kawai-Toyooka H."/>
            <person name="Matsuzaki R."/>
            <person name="Takahashi F."/>
            <person name="Nishimura Y."/>
            <person name="Kawachi M."/>
            <person name="Noguchi H."/>
            <person name="Minakuchi Y."/>
            <person name="Umen J.G."/>
            <person name="Toyoda A."/>
            <person name="Nozaki H."/>
        </authorList>
    </citation>
    <scope>NUCLEOTIDE SEQUENCE</scope>
    <source>
        <strain evidence="1">NIES-3780</strain>
    </source>
</reference>
<gene>
    <name evidence="1" type="ORF">Vafri_21847</name>
</gene>
<sequence length="102" mass="11004">MLSLELPVLIAARSYGPGRESCSNSFQVLRHCSDASGRSTLPFPLPTFTLPTSIHPSPVHFNKYLLGAALMTNVHLANPLMVQSTLLPANSQATVITCYAIH</sequence>